<feature type="chain" id="PRO_5045052213" evidence="3">
    <location>
        <begin position="24"/>
        <end position="401"/>
    </location>
</feature>
<keyword evidence="6" id="KW-1185">Reference proteome</keyword>
<dbReference type="RefSeq" id="WP_255226163.1">
    <property type="nucleotide sequence ID" value="NZ_JAJEKE010000002.1"/>
</dbReference>
<evidence type="ECO:0000256" key="1">
    <source>
        <dbReference type="ARBA" id="ARBA00022737"/>
    </source>
</evidence>
<proteinExistence type="predicted"/>
<reference evidence="5 6" key="1">
    <citation type="submission" date="2021-10" db="EMBL/GenBank/DDBJ databases">
        <title>Lutispora strain m25 sp. nov., a thermophilic, non-spore-forming bacterium isolated from a lab-scale methanogenic bioreactor digesting anaerobic sludge.</title>
        <authorList>
            <person name="El Houari A."/>
            <person name="Mcdonald J."/>
        </authorList>
    </citation>
    <scope>NUCLEOTIDE SEQUENCE [LARGE SCALE GENOMIC DNA]</scope>
    <source>
        <strain evidence="6">m25</strain>
    </source>
</reference>
<evidence type="ECO:0000256" key="2">
    <source>
        <dbReference type="SAM" id="MobiDB-lite"/>
    </source>
</evidence>
<gene>
    <name evidence="5" type="ORF">LJD61_03690</name>
</gene>
<dbReference type="PANTHER" id="PTHR43308">
    <property type="entry name" value="OUTER MEMBRANE PROTEIN ALPHA-RELATED"/>
    <property type="match status" value="1"/>
</dbReference>
<feature type="signal peptide" evidence="3">
    <location>
        <begin position="1"/>
        <end position="23"/>
    </location>
</feature>
<feature type="region of interest" description="Disordered" evidence="2">
    <location>
        <begin position="182"/>
        <end position="211"/>
    </location>
</feature>
<sequence>MWRKRTYLFLLVFIFTFCSSGFASVSADEGNIINIDLTSGGSRSGALFGGGMPLAPGVSQNGIMRINNQTGQTVTVRSLALSQNEIRGKDGAIIADKENESYKAFVNNIEFDIKVKFGGLIPYSKTVTLGQWMETALELGVGSTKIKNGQSVDIDFTVKMLGGAGNAAQGVSAKADITAVLAGDKDDEDPVKPPKDKDDDDDGGGRAAAAVKEPEKPKHIHIFNDIDGHWAEDYIHKLGCDLGYVNGYGDGTFRPDRNIARAEAAKIIVNVKKLKPEEGKTGYKDRLFFANWAKPYIYTATKHGIAKGYPDGQFKPKKEITRDEAVAMIIRAFYDDKEEPASILSGVFNDEKTFPMWSKGYLTKAYKEGIINGYPDGSFKPLGKITRAEFVSIIVRYLDKE</sequence>
<feature type="domain" description="SLH" evidence="4">
    <location>
        <begin position="345"/>
        <end position="401"/>
    </location>
</feature>
<evidence type="ECO:0000313" key="6">
    <source>
        <dbReference type="Proteomes" id="UP001651880"/>
    </source>
</evidence>
<dbReference type="PROSITE" id="PS51272">
    <property type="entry name" value="SLH"/>
    <property type="match status" value="3"/>
</dbReference>
<comment type="caution">
    <text evidence="5">The sequence shown here is derived from an EMBL/GenBank/DDBJ whole genome shotgun (WGS) entry which is preliminary data.</text>
</comment>
<dbReference type="InterPro" id="IPR051465">
    <property type="entry name" value="Cell_Envelope_Struct_Comp"/>
</dbReference>
<keyword evidence="1" id="KW-0677">Repeat</keyword>
<evidence type="ECO:0000256" key="3">
    <source>
        <dbReference type="SAM" id="SignalP"/>
    </source>
</evidence>
<feature type="domain" description="SLH" evidence="4">
    <location>
        <begin position="283"/>
        <end position="343"/>
    </location>
</feature>
<dbReference type="InterPro" id="IPR001119">
    <property type="entry name" value="SLH_dom"/>
</dbReference>
<keyword evidence="3" id="KW-0732">Signal</keyword>
<dbReference type="Pfam" id="PF00395">
    <property type="entry name" value="SLH"/>
    <property type="match status" value="3"/>
</dbReference>
<dbReference type="EMBL" id="JAJEKE010000002">
    <property type="protein sequence ID" value="MCQ1528647.1"/>
    <property type="molecule type" value="Genomic_DNA"/>
</dbReference>
<protein>
    <submittedName>
        <fullName evidence="5">S-layer homology domain-containing protein</fullName>
    </submittedName>
</protein>
<organism evidence="5 6">
    <name type="scientific">Lutispora saccharofermentans</name>
    <dbReference type="NCBI Taxonomy" id="3024236"/>
    <lineage>
        <taxon>Bacteria</taxon>
        <taxon>Bacillati</taxon>
        <taxon>Bacillota</taxon>
        <taxon>Clostridia</taxon>
        <taxon>Lutisporales</taxon>
        <taxon>Lutisporaceae</taxon>
        <taxon>Lutispora</taxon>
    </lineage>
</organism>
<dbReference type="Proteomes" id="UP001651880">
    <property type="component" value="Unassembled WGS sequence"/>
</dbReference>
<name>A0ABT1NBL1_9FIRM</name>
<feature type="domain" description="SLH" evidence="4">
    <location>
        <begin position="218"/>
        <end position="282"/>
    </location>
</feature>
<evidence type="ECO:0000313" key="5">
    <source>
        <dbReference type="EMBL" id="MCQ1528647.1"/>
    </source>
</evidence>
<dbReference type="PANTHER" id="PTHR43308:SF5">
    <property type="entry name" value="S-LAYER PROTEIN _ PEPTIDOGLYCAN ENDO-BETA-N-ACETYLGLUCOSAMINIDASE"/>
    <property type="match status" value="1"/>
</dbReference>
<accession>A0ABT1NBL1</accession>
<evidence type="ECO:0000259" key="4">
    <source>
        <dbReference type="PROSITE" id="PS51272"/>
    </source>
</evidence>